<feature type="domain" description="UvrD-like helicase C-terminal" evidence="1">
    <location>
        <begin position="361"/>
        <end position="410"/>
    </location>
</feature>
<dbReference type="CDD" id="cd18809">
    <property type="entry name" value="SF1_C_RecD"/>
    <property type="match status" value="1"/>
</dbReference>
<dbReference type="InterPro" id="IPR027417">
    <property type="entry name" value="P-loop_NTPase"/>
</dbReference>
<dbReference type="Pfam" id="PF13604">
    <property type="entry name" value="AAA_30"/>
    <property type="match status" value="1"/>
</dbReference>
<dbReference type="SUPFAM" id="SSF52540">
    <property type="entry name" value="P-loop containing nucleoside triphosphate hydrolases"/>
    <property type="match status" value="2"/>
</dbReference>
<organism evidence="2 3">
    <name type="scientific">Stutzerimonas stutzeri</name>
    <name type="common">Pseudomonas stutzeri</name>
    <dbReference type="NCBI Taxonomy" id="316"/>
    <lineage>
        <taxon>Bacteria</taxon>
        <taxon>Pseudomonadati</taxon>
        <taxon>Pseudomonadota</taxon>
        <taxon>Gammaproteobacteria</taxon>
        <taxon>Pseudomonadales</taxon>
        <taxon>Pseudomonadaceae</taxon>
        <taxon>Stutzerimonas</taxon>
    </lineage>
</organism>
<dbReference type="Gene3D" id="3.40.50.300">
    <property type="entry name" value="P-loop containing nucleotide triphosphate hydrolases"/>
    <property type="match status" value="3"/>
</dbReference>
<sequence length="415" mass="46451">MNALTLSPDQQAGYEAFSSFLLDPRKSVFVLAGYSGTGKSTLVRTLLGEIDNLFKMARLINPAYPTFDVKLTATTNKACEALQFITHREVVTIHSALGLRVHTDYSTNKSTLVVRQGADIVRDTLLFVDEASFVDDALLRHIFKRTERCKIVFIGDPAQLLTVGCDVPPVFHRGFEGAHLSKVVRQAEGNPIIELSTKFRETVSSGEFFSFQPDGHFIQHLKREDFDQAILAEFGRPDWHYHDSKVLAWTNKCVVAYNRGIREYVQGDPDFQIGDYAVCNAFVASKSYNIKTDQLVQITDISEPSYEHGLAGKYFTVDNAVVKFMPDSLTEKKALIRQAEAEGNATVLYEINNNWIDLRAAFACTINKSQGSTFRKVFIDLDDIKRCTLGSQIARLMYVGVSRASEQVVFTGDLV</sequence>
<evidence type="ECO:0000259" key="1">
    <source>
        <dbReference type="Pfam" id="PF13538"/>
    </source>
</evidence>
<dbReference type="Pfam" id="PF13538">
    <property type="entry name" value="UvrD_C_2"/>
    <property type="match status" value="1"/>
</dbReference>
<reference evidence="2" key="1">
    <citation type="submission" date="2022-09" db="EMBL/GenBank/DDBJ databases">
        <title>Intensive care unit water sources are persistently colonized with multi-drug resistant bacteria and are the site of extensive horizontal gene transfer of antibiotic resistance genes.</title>
        <authorList>
            <person name="Diorio-Toth L."/>
        </authorList>
    </citation>
    <scope>NUCLEOTIDE SEQUENCE</scope>
    <source>
        <strain evidence="2">GD03947</strain>
    </source>
</reference>
<dbReference type="Proteomes" id="UP001158500">
    <property type="component" value="Unassembled WGS sequence"/>
</dbReference>
<dbReference type="EMBL" id="JAOCAE010000006">
    <property type="protein sequence ID" value="MDH1236503.1"/>
    <property type="molecule type" value="Genomic_DNA"/>
</dbReference>
<accession>A0AA42TB03</accession>
<proteinExistence type="predicted"/>
<comment type="caution">
    <text evidence="2">The sequence shown here is derived from an EMBL/GenBank/DDBJ whole genome shotgun (WGS) entry which is preliminary data.</text>
</comment>
<gene>
    <name evidence="2" type="ORF">N5C32_10680</name>
</gene>
<protein>
    <submittedName>
        <fullName evidence="2">AAA family ATPase</fullName>
    </submittedName>
</protein>
<dbReference type="InterPro" id="IPR027785">
    <property type="entry name" value="UvrD-like_helicase_C"/>
</dbReference>
<name>A0AA42TB03_STUST</name>
<evidence type="ECO:0000313" key="3">
    <source>
        <dbReference type="Proteomes" id="UP001158500"/>
    </source>
</evidence>
<dbReference type="RefSeq" id="WP_279641415.1">
    <property type="nucleotide sequence ID" value="NZ_JAOCAE010000006.1"/>
</dbReference>
<evidence type="ECO:0000313" key="2">
    <source>
        <dbReference type="EMBL" id="MDH1236503.1"/>
    </source>
</evidence>
<dbReference type="AlphaFoldDB" id="A0AA42TB03"/>